<dbReference type="CDD" id="cd13682">
    <property type="entry name" value="PBP2_TRAP_alpha-ketoacid"/>
    <property type="match status" value="1"/>
</dbReference>
<dbReference type="NCBIfam" id="NF037995">
    <property type="entry name" value="TRAP_S1"/>
    <property type="match status" value="1"/>
</dbReference>
<accession>A0A5C8PJK4</accession>
<dbReference type="InterPro" id="IPR018389">
    <property type="entry name" value="DctP_fam"/>
</dbReference>
<dbReference type="PANTHER" id="PTHR33376:SF5">
    <property type="entry name" value="EXTRACYTOPLASMIC SOLUTE RECEPTOR PROTEIN"/>
    <property type="match status" value="1"/>
</dbReference>
<feature type="binding site" evidence="2">
    <location>
        <position position="177"/>
    </location>
    <ligand>
        <name>substrate</name>
    </ligand>
</feature>
<comment type="caution">
    <text evidence="5">The sequence shown here is derived from an EMBL/GenBank/DDBJ whole genome shotgun (WGS) entry which is preliminary data.</text>
</comment>
<evidence type="ECO:0000256" key="1">
    <source>
        <dbReference type="ARBA" id="ARBA00022729"/>
    </source>
</evidence>
<organism evidence="5 6">
    <name type="scientific">Vineibacter terrae</name>
    <dbReference type="NCBI Taxonomy" id="2586908"/>
    <lineage>
        <taxon>Bacteria</taxon>
        <taxon>Pseudomonadati</taxon>
        <taxon>Pseudomonadota</taxon>
        <taxon>Alphaproteobacteria</taxon>
        <taxon>Hyphomicrobiales</taxon>
        <taxon>Vineibacter</taxon>
    </lineage>
</organism>
<keyword evidence="3" id="KW-0479">Metal-binding</keyword>
<feature type="binding site" evidence="3">
    <location>
        <position position="240"/>
    </location>
    <ligand>
        <name>substrate</name>
    </ligand>
</feature>
<dbReference type="InterPro" id="IPR041722">
    <property type="entry name" value="TakP/all3028"/>
</dbReference>
<keyword evidence="6" id="KW-1185">Reference proteome</keyword>
<name>A0A5C8PJK4_9HYPH</name>
<dbReference type="GO" id="GO:0043177">
    <property type="term" value="F:organic acid binding"/>
    <property type="evidence" value="ECO:0007669"/>
    <property type="project" value="InterPro"/>
</dbReference>
<dbReference type="AlphaFoldDB" id="A0A5C8PJK4"/>
<evidence type="ECO:0000256" key="3">
    <source>
        <dbReference type="PIRSR" id="PIRSR039026-2"/>
    </source>
</evidence>
<evidence type="ECO:0000313" key="6">
    <source>
        <dbReference type="Proteomes" id="UP000321638"/>
    </source>
</evidence>
<feature type="binding site" evidence="3">
    <location>
        <position position="214"/>
    </location>
    <ligand>
        <name>substrate</name>
    </ligand>
</feature>
<dbReference type="GO" id="GO:0015849">
    <property type="term" value="P:organic acid transport"/>
    <property type="evidence" value="ECO:0007669"/>
    <property type="project" value="InterPro"/>
</dbReference>
<dbReference type="PANTHER" id="PTHR33376">
    <property type="match status" value="1"/>
</dbReference>
<reference evidence="5 6" key="1">
    <citation type="submission" date="2019-06" db="EMBL/GenBank/DDBJ databases">
        <title>New taxonomy in bacterial strain CC-CFT640, isolated from vineyard.</title>
        <authorList>
            <person name="Lin S.-Y."/>
            <person name="Tsai C.-F."/>
            <person name="Young C.-C."/>
        </authorList>
    </citation>
    <scope>NUCLEOTIDE SEQUENCE [LARGE SCALE GENOMIC DNA]</scope>
    <source>
        <strain evidence="5 6">CC-CFT640</strain>
    </source>
</reference>
<keyword evidence="1 4" id="KW-0732">Signal</keyword>
<dbReference type="GO" id="GO:0055085">
    <property type="term" value="P:transmembrane transport"/>
    <property type="evidence" value="ECO:0007669"/>
    <property type="project" value="InterPro"/>
</dbReference>
<dbReference type="Pfam" id="PF03480">
    <property type="entry name" value="DctP"/>
    <property type="match status" value="1"/>
</dbReference>
<dbReference type="Proteomes" id="UP000321638">
    <property type="component" value="Unassembled WGS sequence"/>
</dbReference>
<dbReference type="GO" id="GO:0031317">
    <property type="term" value="C:tripartite ATP-independent periplasmic transporter complex"/>
    <property type="evidence" value="ECO:0007669"/>
    <property type="project" value="InterPro"/>
</dbReference>
<feature type="binding site" evidence="3">
    <location>
        <position position="215"/>
    </location>
    <ligand>
        <name>Na(+)</name>
        <dbReference type="ChEBI" id="CHEBI:29101"/>
    </ligand>
</feature>
<feature type="signal peptide" evidence="4">
    <location>
        <begin position="1"/>
        <end position="21"/>
    </location>
</feature>
<evidence type="ECO:0000256" key="4">
    <source>
        <dbReference type="SAM" id="SignalP"/>
    </source>
</evidence>
<dbReference type="RefSeq" id="WP_147848529.1">
    <property type="nucleotide sequence ID" value="NZ_VDUZ01000021.1"/>
</dbReference>
<dbReference type="PROSITE" id="PS51318">
    <property type="entry name" value="TAT"/>
    <property type="match status" value="1"/>
</dbReference>
<evidence type="ECO:0000256" key="2">
    <source>
        <dbReference type="PIRSR" id="PIRSR039026-1"/>
    </source>
</evidence>
<feature type="binding site" evidence="2">
    <location>
        <position position="156"/>
    </location>
    <ligand>
        <name>substrate</name>
    </ligand>
</feature>
<dbReference type="OrthoDB" id="9780733at2"/>
<dbReference type="InterPro" id="IPR006311">
    <property type="entry name" value="TAT_signal"/>
</dbReference>
<dbReference type="PIRSF" id="PIRSF039026">
    <property type="entry name" value="SiaP"/>
    <property type="match status" value="1"/>
</dbReference>
<sequence length="364" mass="40239">MDRRKFLSTTAVGAVAAGALAAPAIAQGLPELKWRMSSSFPKSLDTLFGGAESFAKRVAQLTDNKFQIRVFAPGEIVPALQNLDAVQNSTIEMAHTASYYFVGKDPTFAFDTGVPFGLTARQQNAWMNHGGGLQLMREFMASYNVVPIPAGNTGTQMGGWFRKEIKTLDDVKGFKFRIAGMGGQIWAKLGAIPQQIAGGDIFAALERGTIDAAEWVGPYDDEKLGFVKVAPYYYYPGFWEGGAQLSIMVGKTLWEGLPPFYQHVLETAGAEVNLDTTARYDAVNPQALRRLVAAGAQLRPLSREIMAAAWKATHEIYDEIAAKNEKFKKVYDPWRAFRDEQFLWFRVAELTYENFAFAASQTVK</sequence>
<proteinExistence type="predicted"/>
<feature type="chain" id="PRO_5023042428" evidence="4">
    <location>
        <begin position="22"/>
        <end position="364"/>
    </location>
</feature>
<dbReference type="Gene3D" id="3.40.190.10">
    <property type="entry name" value="Periplasmic binding protein-like II"/>
    <property type="match status" value="1"/>
</dbReference>
<evidence type="ECO:0000313" key="5">
    <source>
        <dbReference type="EMBL" id="TXL74004.1"/>
    </source>
</evidence>
<dbReference type="InterPro" id="IPR026289">
    <property type="entry name" value="SBP_TakP-like"/>
</dbReference>
<protein>
    <submittedName>
        <fullName evidence="5">ABC transporter substrate-binding protein</fullName>
    </submittedName>
</protein>
<dbReference type="InterPro" id="IPR038404">
    <property type="entry name" value="TRAP_DctP_sf"/>
</dbReference>
<dbReference type="EMBL" id="VDUZ01000021">
    <property type="protein sequence ID" value="TXL74004.1"/>
    <property type="molecule type" value="Genomic_DNA"/>
</dbReference>
<dbReference type="Gene3D" id="3.40.190.170">
    <property type="entry name" value="Bacterial extracellular solute-binding protein, family 7"/>
    <property type="match status" value="1"/>
</dbReference>
<gene>
    <name evidence="5" type="ORF">FHP25_18990</name>
</gene>
<dbReference type="GO" id="GO:0046872">
    <property type="term" value="F:metal ion binding"/>
    <property type="evidence" value="ECO:0007669"/>
    <property type="project" value="UniProtKB-KW"/>
</dbReference>